<organism evidence="3 4">
    <name type="scientific">Martelella mediterranea DSM 17316</name>
    <dbReference type="NCBI Taxonomy" id="1122214"/>
    <lineage>
        <taxon>Bacteria</taxon>
        <taxon>Pseudomonadati</taxon>
        <taxon>Pseudomonadota</taxon>
        <taxon>Alphaproteobacteria</taxon>
        <taxon>Hyphomicrobiales</taxon>
        <taxon>Aurantimonadaceae</taxon>
        <taxon>Martelella</taxon>
    </lineage>
</organism>
<dbReference type="EMBL" id="CP020330">
    <property type="protein sequence ID" value="AQZ51565.1"/>
    <property type="molecule type" value="Genomic_DNA"/>
</dbReference>
<dbReference type="InterPro" id="IPR027372">
    <property type="entry name" value="Phytase-like_dom"/>
</dbReference>
<sequence precursor="true">MIRALLLALALVSAQASAADISSTRIESFDDDPAVTRFGELQFVGGLKLSGLHSLSAIRFLPGGERFIAVADDGHWVDGEITRDGRGRLSGVADVTVTPMKNAKGVHAKKVAMDAESMTIKDGRILVGFENKHRIDQYPLKGHDDATAKPGPDFLIPRNELRANGGLEAMATNADGRTVVVAEKSIDSDGNLFAAIISGPGKGIFKVVKNQEFDVTDAAFLPDGDLLLLERRFSLLGGIGMRIRRIPADTIRAGAVLDGPVIMQASGLNRIDNMEGLDVVPMPDGSLHLIIISDDNDSVLQQTLMLEFRLAD</sequence>
<dbReference type="KEGG" id="mmed:Mame_02230"/>
<dbReference type="InterPro" id="IPR011041">
    <property type="entry name" value="Quinoprot_gluc/sorb_DH_b-prop"/>
</dbReference>
<dbReference type="STRING" id="1122214.Mame_02230"/>
<dbReference type="Pfam" id="PF13449">
    <property type="entry name" value="Phytase-like"/>
    <property type="match status" value="1"/>
</dbReference>
<proteinExistence type="predicted"/>
<dbReference type="SUPFAM" id="SSF50952">
    <property type="entry name" value="Soluble quinoprotein glucose dehydrogenase"/>
    <property type="match status" value="1"/>
</dbReference>
<evidence type="ECO:0000313" key="3">
    <source>
        <dbReference type="EMBL" id="AQZ51565.1"/>
    </source>
</evidence>
<feature type="chain" id="PRO_5010714679" description="Phytase-like domain-containing protein" evidence="1">
    <location>
        <begin position="19"/>
        <end position="312"/>
    </location>
</feature>
<name>A0A1U9Z1I8_9HYPH</name>
<feature type="signal peptide" evidence="1">
    <location>
        <begin position="1"/>
        <end position="18"/>
    </location>
</feature>
<dbReference type="eggNOG" id="COG4246">
    <property type="taxonomic scope" value="Bacteria"/>
</dbReference>
<protein>
    <recommendedName>
        <fullName evidence="2">Phytase-like domain-containing protein</fullName>
    </recommendedName>
</protein>
<keyword evidence="1" id="KW-0732">Signal</keyword>
<evidence type="ECO:0000313" key="4">
    <source>
        <dbReference type="Proteomes" id="UP000191135"/>
    </source>
</evidence>
<evidence type="ECO:0000259" key="2">
    <source>
        <dbReference type="Pfam" id="PF13449"/>
    </source>
</evidence>
<feature type="domain" description="Phytase-like" evidence="2">
    <location>
        <begin position="52"/>
        <end position="296"/>
    </location>
</feature>
<dbReference type="InterPro" id="IPR014567">
    <property type="entry name" value="UCP031900"/>
</dbReference>
<evidence type="ECO:0000256" key="1">
    <source>
        <dbReference type="SAM" id="SignalP"/>
    </source>
</evidence>
<accession>A0A1U9Z1I8</accession>
<dbReference type="AlphaFoldDB" id="A0A1U9Z1I8"/>
<reference evidence="3 4" key="1">
    <citation type="submission" date="2017-03" db="EMBL/GenBank/DDBJ databases">
        <title>Foreign affairs: Plasmid Transfer between Roseobacters and Rhizobia.</title>
        <authorList>
            <person name="Bartling P."/>
            <person name="Bunk B."/>
            <person name="Overmann J."/>
            <person name="Brinkmann H."/>
            <person name="Petersen J."/>
        </authorList>
    </citation>
    <scope>NUCLEOTIDE SEQUENCE [LARGE SCALE GENOMIC DNA]</scope>
    <source>
        <strain evidence="3 4">MACL11</strain>
    </source>
</reference>
<dbReference type="Proteomes" id="UP000191135">
    <property type="component" value="Chromosome"/>
</dbReference>
<dbReference type="RefSeq" id="WP_018063842.1">
    <property type="nucleotide sequence ID" value="NZ_AQWH01000004.1"/>
</dbReference>
<dbReference type="PIRSF" id="PIRSF031900">
    <property type="entry name" value="UCP031900"/>
    <property type="match status" value="1"/>
</dbReference>
<keyword evidence="4" id="KW-1185">Reference proteome</keyword>
<gene>
    <name evidence="3" type="ORF">Mame_02230</name>
</gene>